<name>A0A1Y4LZ12_9FIRM</name>
<sequence length="59" mass="6647">MIKKDPIRLVGSYERPLAAGKLRILRDALFLFVLVETRVGHRVSKGNFAVCGQRLRALP</sequence>
<evidence type="ECO:0000313" key="2">
    <source>
        <dbReference type="Proteomes" id="UP000195326"/>
    </source>
</evidence>
<comment type="caution">
    <text evidence="1">The sequence shown here is derived from an EMBL/GenBank/DDBJ whole genome shotgun (WGS) entry which is preliminary data.</text>
</comment>
<gene>
    <name evidence="1" type="ORF">B5F15_04170</name>
</gene>
<reference evidence="2" key="1">
    <citation type="submission" date="2017-04" db="EMBL/GenBank/DDBJ databases">
        <title>Function of individual gut microbiota members based on whole genome sequencing of pure cultures obtained from chicken caecum.</title>
        <authorList>
            <person name="Medvecky M."/>
            <person name="Cejkova D."/>
            <person name="Polansky O."/>
            <person name="Karasova D."/>
            <person name="Kubasova T."/>
            <person name="Cizek A."/>
            <person name="Rychlik I."/>
        </authorList>
    </citation>
    <scope>NUCLEOTIDE SEQUENCE [LARGE SCALE GENOMIC DNA]</scope>
    <source>
        <strain evidence="2">An179</strain>
    </source>
</reference>
<dbReference type="Proteomes" id="UP000195326">
    <property type="component" value="Unassembled WGS sequence"/>
</dbReference>
<proteinExistence type="predicted"/>
<dbReference type="EMBL" id="NFKL01000005">
    <property type="protein sequence ID" value="OUP59622.1"/>
    <property type="molecule type" value="Genomic_DNA"/>
</dbReference>
<organism evidence="1 2">
    <name type="scientific">Butyricicoccus pullicaecorum</name>
    <dbReference type="NCBI Taxonomy" id="501571"/>
    <lineage>
        <taxon>Bacteria</taxon>
        <taxon>Bacillati</taxon>
        <taxon>Bacillota</taxon>
        <taxon>Clostridia</taxon>
        <taxon>Eubacteriales</taxon>
        <taxon>Butyricicoccaceae</taxon>
        <taxon>Butyricicoccus</taxon>
    </lineage>
</organism>
<protein>
    <submittedName>
        <fullName evidence="1">Uncharacterized protein</fullName>
    </submittedName>
</protein>
<dbReference type="AlphaFoldDB" id="A0A1Y4LZ12"/>
<accession>A0A1Y4LZ12</accession>
<evidence type="ECO:0000313" key="1">
    <source>
        <dbReference type="EMBL" id="OUP59622.1"/>
    </source>
</evidence>